<name>A0A1M5TFZ9_9BRAD</name>
<accession>A0A1M5TFZ9</accession>
<dbReference type="AlphaFoldDB" id="A0A1M5TFZ9"/>
<feature type="chain" id="PRO_5012522431" evidence="1">
    <location>
        <begin position="20"/>
        <end position="150"/>
    </location>
</feature>
<sequence length="150" mass="14992">MKRPTFAASAVGLALPATGATDAVCISGSATKIVRIKGVAITGVNANAQTATANLVLRSAANTGGTSTSPTVVPLDSNDAAGTAAVKAYTVAPTPGTVRPQSIPFPLAASAAQYPPVIWDFTPANLSSESPAAASLSWRRQPNNCCGDNP</sequence>
<dbReference type="Proteomes" id="UP000189796">
    <property type="component" value="Chromosome I"/>
</dbReference>
<proteinExistence type="predicted"/>
<evidence type="ECO:0000256" key="1">
    <source>
        <dbReference type="SAM" id="SignalP"/>
    </source>
</evidence>
<evidence type="ECO:0000313" key="2">
    <source>
        <dbReference type="EMBL" id="SHH49293.1"/>
    </source>
</evidence>
<reference evidence="2 3" key="1">
    <citation type="submission" date="2016-11" db="EMBL/GenBank/DDBJ databases">
        <authorList>
            <person name="Jaros S."/>
            <person name="Januszkiewicz K."/>
            <person name="Wedrychowicz H."/>
        </authorList>
    </citation>
    <scope>NUCLEOTIDE SEQUENCE [LARGE SCALE GENOMIC DNA]</scope>
    <source>
        <strain evidence="2 3">GAS138</strain>
    </source>
</reference>
<gene>
    <name evidence="2" type="ORF">SAMN05443248_4989</name>
</gene>
<feature type="signal peptide" evidence="1">
    <location>
        <begin position="1"/>
        <end position="19"/>
    </location>
</feature>
<keyword evidence="1" id="KW-0732">Signal</keyword>
<protein>
    <submittedName>
        <fullName evidence="2">Uncharacterized protein</fullName>
    </submittedName>
</protein>
<evidence type="ECO:0000313" key="3">
    <source>
        <dbReference type="Proteomes" id="UP000189796"/>
    </source>
</evidence>
<organism evidence="2 3">
    <name type="scientific">Bradyrhizobium erythrophlei</name>
    <dbReference type="NCBI Taxonomy" id="1437360"/>
    <lineage>
        <taxon>Bacteria</taxon>
        <taxon>Pseudomonadati</taxon>
        <taxon>Pseudomonadota</taxon>
        <taxon>Alphaproteobacteria</taxon>
        <taxon>Hyphomicrobiales</taxon>
        <taxon>Nitrobacteraceae</taxon>
        <taxon>Bradyrhizobium</taxon>
    </lineage>
</organism>
<dbReference type="EMBL" id="LT670817">
    <property type="protein sequence ID" value="SHH49293.1"/>
    <property type="molecule type" value="Genomic_DNA"/>
</dbReference>